<evidence type="ECO:0000256" key="6">
    <source>
        <dbReference type="ARBA" id="ARBA00023102"/>
    </source>
</evidence>
<name>A0A6L8W474_9PROT</name>
<dbReference type="HAMAP" id="MF_00278">
    <property type="entry name" value="HisH"/>
    <property type="match status" value="1"/>
</dbReference>
<keyword evidence="4 10" id="KW-0378">Hydrolase</keyword>
<comment type="function">
    <text evidence="10">IGPS catalyzes the conversion of PRFAR and glutamine to IGP, AICAR and glutamate. The HisH subunit catalyzes the hydrolysis of glutamine to glutamate and ammonia as part of the synthesis of IGP and AICAR. The resulting ammonia molecule is channeled to the active site of HisF.</text>
</comment>
<keyword evidence="7 10" id="KW-0456">Lyase</keyword>
<dbReference type="Pfam" id="PF00117">
    <property type="entry name" value="GATase"/>
    <property type="match status" value="1"/>
</dbReference>
<evidence type="ECO:0000313" key="13">
    <source>
        <dbReference type="EMBL" id="MZR29895.1"/>
    </source>
</evidence>
<evidence type="ECO:0000256" key="2">
    <source>
        <dbReference type="ARBA" id="ARBA00011152"/>
    </source>
</evidence>
<comment type="subcellular location">
    <subcellularLocation>
        <location evidence="10">Cytoplasm</location>
    </subcellularLocation>
</comment>
<evidence type="ECO:0000256" key="9">
    <source>
        <dbReference type="ARBA" id="ARBA00049534"/>
    </source>
</evidence>
<evidence type="ECO:0000256" key="8">
    <source>
        <dbReference type="ARBA" id="ARBA00047838"/>
    </source>
</evidence>
<dbReference type="PANTHER" id="PTHR42701:SF1">
    <property type="entry name" value="IMIDAZOLE GLYCEROL PHOSPHATE SYNTHASE SUBUNIT HISH"/>
    <property type="match status" value="1"/>
</dbReference>
<feature type="active site" evidence="10 11">
    <location>
        <position position="195"/>
    </location>
</feature>
<reference evidence="13 14" key="1">
    <citation type="submission" date="2019-12" db="EMBL/GenBank/DDBJ databases">
        <title>Snethiella sp. nov. sp. isolated from sea sand.</title>
        <authorList>
            <person name="Kim J."/>
            <person name="Jeong S.E."/>
            <person name="Jung H.S."/>
            <person name="Jeon C.O."/>
        </authorList>
    </citation>
    <scope>NUCLEOTIDE SEQUENCE [LARGE SCALE GENOMIC DNA]</scope>
    <source>
        <strain evidence="13 14">DP05</strain>
    </source>
</reference>
<comment type="pathway">
    <text evidence="1 10">Amino-acid biosynthesis; L-histidine biosynthesis; L-histidine from 5-phospho-alpha-D-ribose 1-diphosphate: step 5/9.</text>
</comment>
<dbReference type="GO" id="GO:0000105">
    <property type="term" value="P:L-histidine biosynthetic process"/>
    <property type="evidence" value="ECO:0007669"/>
    <property type="project" value="UniProtKB-UniRule"/>
</dbReference>
<feature type="active site" description="Nucleophile" evidence="10 11">
    <location>
        <position position="88"/>
    </location>
</feature>
<evidence type="ECO:0000256" key="3">
    <source>
        <dbReference type="ARBA" id="ARBA00022605"/>
    </source>
</evidence>
<dbReference type="GO" id="GO:0016829">
    <property type="term" value="F:lyase activity"/>
    <property type="evidence" value="ECO:0007669"/>
    <property type="project" value="UniProtKB-KW"/>
</dbReference>
<dbReference type="PANTHER" id="PTHR42701">
    <property type="entry name" value="IMIDAZOLE GLYCEROL PHOSPHATE SYNTHASE SUBUNIT HISH"/>
    <property type="match status" value="1"/>
</dbReference>
<dbReference type="InterPro" id="IPR029062">
    <property type="entry name" value="Class_I_gatase-like"/>
</dbReference>
<dbReference type="CDD" id="cd01748">
    <property type="entry name" value="GATase1_IGP_Synthase"/>
    <property type="match status" value="1"/>
</dbReference>
<evidence type="ECO:0000256" key="5">
    <source>
        <dbReference type="ARBA" id="ARBA00022962"/>
    </source>
</evidence>
<keyword evidence="10" id="KW-0963">Cytoplasm</keyword>
<feature type="active site" evidence="10 11">
    <location>
        <position position="193"/>
    </location>
</feature>
<keyword evidence="14" id="KW-1185">Reference proteome</keyword>
<dbReference type="RefSeq" id="WP_161314440.1">
    <property type="nucleotide sequence ID" value="NZ_WTUW01000001.1"/>
</dbReference>
<comment type="subunit">
    <text evidence="2 10">Heterodimer of HisH and HisF.</text>
</comment>
<evidence type="ECO:0000313" key="14">
    <source>
        <dbReference type="Proteomes" id="UP000476030"/>
    </source>
</evidence>
<evidence type="ECO:0000256" key="10">
    <source>
        <dbReference type="HAMAP-Rule" id="MF_00278"/>
    </source>
</evidence>
<comment type="catalytic activity">
    <reaction evidence="9 10">
        <text>L-glutamine + H2O = L-glutamate + NH4(+)</text>
        <dbReference type="Rhea" id="RHEA:15889"/>
        <dbReference type="ChEBI" id="CHEBI:15377"/>
        <dbReference type="ChEBI" id="CHEBI:28938"/>
        <dbReference type="ChEBI" id="CHEBI:29985"/>
        <dbReference type="ChEBI" id="CHEBI:58359"/>
        <dbReference type="EC" id="3.5.1.2"/>
    </reaction>
</comment>
<organism evidence="13 14">
    <name type="scientific">Sneathiella litorea</name>
    <dbReference type="NCBI Taxonomy" id="2606216"/>
    <lineage>
        <taxon>Bacteria</taxon>
        <taxon>Pseudomonadati</taxon>
        <taxon>Pseudomonadota</taxon>
        <taxon>Alphaproteobacteria</taxon>
        <taxon>Sneathiellales</taxon>
        <taxon>Sneathiellaceae</taxon>
        <taxon>Sneathiella</taxon>
    </lineage>
</organism>
<evidence type="ECO:0000256" key="11">
    <source>
        <dbReference type="PIRSR" id="PIRSR000495-1"/>
    </source>
</evidence>
<evidence type="ECO:0000256" key="1">
    <source>
        <dbReference type="ARBA" id="ARBA00005091"/>
    </source>
</evidence>
<dbReference type="GO" id="GO:0004359">
    <property type="term" value="F:glutaminase activity"/>
    <property type="evidence" value="ECO:0007669"/>
    <property type="project" value="UniProtKB-EC"/>
</dbReference>
<evidence type="ECO:0000259" key="12">
    <source>
        <dbReference type="Pfam" id="PF00117"/>
    </source>
</evidence>
<dbReference type="Gene3D" id="3.40.50.880">
    <property type="match status" value="1"/>
</dbReference>
<feature type="domain" description="Glutamine amidotransferase" evidence="12">
    <location>
        <begin position="6"/>
        <end position="209"/>
    </location>
</feature>
<dbReference type="PIRSF" id="PIRSF000495">
    <property type="entry name" value="Amidotransf_hisH"/>
    <property type="match status" value="1"/>
</dbReference>
<accession>A0A6L8W474</accession>
<sequence>MKTVIIDYGSGNLRSAAKAFERSSREAGLKMAIEVTSHPAEVAAADRIVLPGVGAFRACKNGLLAVDGMVEALQKAVIEKGRPFFGICVGMQLMASRGIEHGTTEGLGWIAGDVVKLTPNDPELKIPHMGWNELQIDAHHPLFDGIESGQHAYFVHSYHLAAQDPAHILATVDYGGPVTAIVGRDNMIGTQFHPEKSQETGLQLIANFLRWNP</sequence>
<dbReference type="EC" id="4.3.2.10" evidence="10"/>
<proteinExistence type="inferred from homology"/>
<keyword evidence="3 10" id="KW-0028">Amino-acid biosynthesis</keyword>
<dbReference type="InterPro" id="IPR017926">
    <property type="entry name" value="GATASE"/>
</dbReference>
<protein>
    <recommendedName>
        <fullName evidence="10">Imidazole glycerol phosphate synthase subunit HisH</fullName>
        <ecNumber evidence="10">4.3.2.10</ecNumber>
    </recommendedName>
    <alternativeName>
        <fullName evidence="10">IGP synthase glutaminase subunit</fullName>
        <ecNumber evidence="10">3.5.1.2</ecNumber>
    </alternativeName>
    <alternativeName>
        <fullName evidence="10">IGP synthase subunit HisH</fullName>
    </alternativeName>
    <alternativeName>
        <fullName evidence="10">ImGP synthase subunit HisH</fullName>
        <shortName evidence="10">IGPS subunit HisH</shortName>
    </alternativeName>
</protein>
<evidence type="ECO:0000256" key="4">
    <source>
        <dbReference type="ARBA" id="ARBA00022801"/>
    </source>
</evidence>
<dbReference type="GO" id="GO:0005737">
    <property type="term" value="C:cytoplasm"/>
    <property type="evidence" value="ECO:0007669"/>
    <property type="project" value="UniProtKB-SubCell"/>
</dbReference>
<dbReference type="EMBL" id="WTUW01000001">
    <property type="protein sequence ID" value="MZR29895.1"/>
    <property type="molecule type" value="Genomic_DNA"/>
</dbReference>
<comment type="catalytic activity">
    <reaction evidence="8 10">
        <text>5-[(5-phospho-1-deoxy-D-ribulos-1-ylimino)methylamino]-1-(5-phospho-beta-D-ribosyl)imidazole-4-carboxamide + L-glutamine = D-erythro-1-(imidazol-4-yl)glycerol 3-phosphate + 5-amino-1-(5-phospho-beta-D-ribosyl)imidazole-4-carboxamide + L-glutamate + H(+)</text>
        <dbReference type="Rhea" id="RHEA:24793"/>
        <dbReference type="ChEBI" id="CHEBI:15378"/>
        <dbReference type="ChEBI" id="CHEBI:29985"/>
        <dbReference type="ChEBI" id="CHEBI:58278"/>
        <dbReference type="ChEBI" id="CHEBI:58359"/>
        <dbReference type="ChEBI" id="CHEBI:58475"/>
        <dbReference type="ChEBI" id="CHEBI:58525"/>
        <dbReference type="EC" id="4.3.2.10"/>
    </reaction>
</comment>
<keyword evidence="6 10" id="KW-0368">Histidine biosynthesis</keyword>
<keyword evidence="5 10" id="KW-0315">Glutamine amidotransferase</keyword>
<comment type="caution">
    <text evidence="13">The sequence shown here is derived from an EMBL/GenBank/DDBJ whole genome shotgun (WGS) entry which is preliminary data.</text>
</comment>
<dbReference type="SUPFAM" id="SSF52317">
    <property type="entry name" value="Class I glutamine amidotransferase-like"/>
    <property type="match status" value="1"/>
</dbReference>
<dbReference type="GO" id="GO:0000107">
    <property type="term" value="F:imidazoleglycerol-phosphate synthase activity"/>
    <property type="evidence" value="ECO:0007669"/>
    <property type="project" value="UniProtKB-UniRule"/>
</dbReference>
<dbReference type="UniPathway" id="UPA00031">
    <property type="reaction ID" value="UER00010"/>
</dbReference>
<dbReference type="InterPro" id="IPR010139">
    <property type="entry name" value="Imidazole-glycPsynth_HisH"/>
</dbReference>
<dbReference type="EC" id="3.5.1.2" evidence="10"/>
<gene>
    <name evidence="10 13" type="primary">hisH</name>
    <name evidence="13" type="ORF">GQE98_04515</name>
</gene>
<dbReference type="Proteomes" id="UP000476030">
    <property type="component" value="Unassembled WGS sequence"/>
</dbReference>
<dbReference type="PROSITE" id="PS51273">
    <property type="entry name" value="GATASE_TYPE_1"/>
    <property type="match status" value="1"/>
</dbReference>
<dbReference type="NCBIfam" id="TIGR01855">
    <property type="entry name" value="IMP_synth_hisH"/>
    <property type="match status" value="1"/>
</dbReference>
<evidence type="ECO:0000256" key="7">
    <source>
        <dbReference type="ARBA" id="ARBA00023239"/>
    </source>
</evidence>
<dbReference type="AlphaFoldDB" id="A0A6L8W474"/>